<dbReference type="InterPro" id="IPR050232">
    <property type="entry name" value="FBL13/AtMIF1-like"/>
</dbReference>
<dbReference type="PANTHER" id="PTHR31900">
    <property type="entry name" value="F-BOX/RNI SUPERFAMILY PROTEIN-RELATED"/>
    <property type="match status" value="1"/>
</dbReference>
<sequence>MCFDAITKIDAPNLLSITIQDVIQMSLVVDRFPSLVDADICHMYSLQDDGVDVIPDFIKKLSNVKHLKLSGAEFEVLQQANFQSTNFPTFVNLITLEVSFIKTWQAGLLFNFLQFSPNLGSLIFGQVCCPGIVNEVERLGFNWF</sequence>
<dbReference type="EMBL" id="JAJJMB010009159">
    <property type="protein sequence ID" value="KAI3915423.1"/>
    <property type="molecule type" value="Genomic_DNA"/>
</dbReference>
<name>A0AAD4XIE5_9MAGN</name>
<organism evidence="1 2">
    <name type="scientific">Papaver atlanticum</name>
    <dbReference type="NCBI Taxonomy" id="357466"/>
    <lineage>
        <taxon>Eukaryota</taxon>
        <taxon>Viridiplantae</taxon>
        <taxon>Streptophyta</taxon>
        <taxon>Embryophyta</taxon>
        <taxon>Tracheophyta</taxon>
        <taxon>Spermatophyta</taxon>
        <taxon>Magnoliopsida</taxon>
        <taxon>Ranunculales</taxon>
        <taxon>Papaveraceae</taxon>
        <taxon>Papaveroideae</taxon>
        <taxon>Papaver</taxon>
    </lineage>
</organism>
<gene>
    <name evidence="1" type="ORF">MKW98_022381</name>
</gene>
<dbReference type="Proteomes" id="UP001202328">
    <property type="component" value="Unassembled WGS sequence"/>
</dbReference>
<protein>
    <submittedName>
        <fullName evidence="1">Uncharacterized protein</fullName>
    </submittedName>
</protein>
<evidence type="ECO:0000313" key="1">
    <source>
        <dbReference type="EMBL" id="KAI3915423.1"/>
    </source>
</evidence>
<comment type="caution">
    <text evidence="1">The sequence shown here is derived from an EMBL/GenBank/DDBJ whole genome shotgun (WGS) entry which is preliminary data.</text>
</comment>
<dbReference type="SUPFAM" id="SSF52047">
    <property type="entry name" value="RNI-like"/>
    <property type="match status" value="1"/>
</dbReference>
<dbReference type="AlphaFoldDB" id="A0AAD4XIE5"/>
<reference evidence="1" key="1">
    <citation type="submission" date="2022-04" db="EMBL/GenBank/DDBJ databases">
        <title>A functionally conserved STORR gene fusion in Papaver species that diverged 16.8 million years ago.</title>
        <authorList>
            <person name="Catania T."/>
        </authorList>
    </citation>
    <scope>NUCLEOTIDE SEQUENCE</scope>
    <source>
        <strain evidence="1">S-188037</strain>
    </source>
</reference>
<proteinExistence type="predicted"/>
<accession>A0AAD4XIE5</accession>
<keyword evidence="2" id="KW-1185">Reference proteome</keyword>
<evidence type="ECO:0000313" key="2">
    <source>
        <dbReference type="Proteomes" id="UP001202328"/>
    </source>
</evidence>
<dbReference type="PANTHER" id="PTHR31900:SF30">
    <property type="entry name" value="SUPERFAMILY PROTEIN, PUTATIVE-RELATED"/>
    <property type="match status" value="1"/>
</dbReference>